<dbReference type="SUPFAM" id="SSF48452">
    <property type="entry name" value="TPR-like"/>
    <property type="match status" value="1"/>
</dbReference>
<feature type="repeat" description="TPR" evidence="1">
    <location>
        <begin position="386"/>
        <end position="419"/>
    </location>
</feature>
<feature type="domain" description="Polysaccharide biosynthesis enzyme WcbI" evidence="2">
    <location>
        <begin position="5"/>
        <end position="214"/>
    </location>
</feature>
<dbReference type="InterPro" id="IPR011990">
    <property type="entry name" value="TPR-like_helical_dom_sf"/>
</dbReference>
<gene>
    <name evidence="3" type="ORF">FBZ88_1381</name>
</gene>
<evidence type="ECO:0000256" key="1">
    <source>
        <dbReference type="PROSITE-ProRule" id="PRU00339"/>
    </source>
</evidence>
<dbReference type="PROSITE" id="PS50005">
    <property type="entry name" value="TPR"/>
    <property type="match status" value="2"/>
</dbReference>
<accession>A0A560EUF2</accession>
<dbReference type="Pfam" id="PF18588">
    <property type="entry name" value="WcbI"/>
    <property type="match status" value="1"/>
</dbReference>
<name>A0A560EUF2_9PROT</name>
<keyword evidence="1" id="KW-0802">TPR repeat</keyword>
<dbReference type="Gene3D" id="1.25.40.10">
    <property type="entry name" value="Tetratricopeptide repeat domain"/>
    <property type="match status" value="1"/>
</dbReference>
<evidence type="ECO:0000313" key="4">
    <source>
        <dbReference type="Proteomes" id="UP000316545"/>
    </source>
</evidence>
<evidence type="ECO:0000313" key="3">
    <source>
        <dbReference type="EMBL" id="TWB13013.1"/>
    </source>
</evidence>
<organism evidence="3 4">
    <name type="scientific">Nitrospirillum amazonense</name>
    <dbReference type="NCBI Taxonomy" id="28077"/>
    <lineage>
        <taxon>Bacteria</taxon>
        <taxon>Pseudomonadati</taxon>
        <taxon>Pseudomonadota</taxon>
        <taxon>Alphaproteobacteria</taxon>
        <taxon>Rhodospirillales</taxon>
        <taxon>Azospirillaceae</taxon>
        <taxon>Nitrospirillum</taxon>
    </lineage>
</organism>
<keyword evidence="4" id="KW-1185">Reference proteome</keyword>
<dbReference type="AlphaFoldDB" id="A0A560EUF2"/>
<dbReference type="InterPro" id="IPR019734">
    <property type="entry name" value="TPR_rpt"/>
</dbReference>
<sequence>MTRKIVFIGNCQTNNIHRLFAEQVALSTGDEVHFVPCFVGLSEKSEAALVDADIIVSQMLDSVQAVNLDMLMRDNKIDSAAQIIEFPLVSGRFLWPYACAMHVLNHHLPYYYQGPFPEEYGDSYLNKKILQESELSKISDEYQRLDVAERMNLDRLYEIYIDSLKRKDEKAGFSCAEYIGKNLRKERLFKTATGLARPLYLHLASELFEKLGVERALIERVSSNCWSPPVAHIESPIHPSVARHFKMDFLNEDSRYLYFTGERMTFREYVDRYLKYEYNDPLFRGMYGGDWDSSSKSGRQRRIAQIRIGVQSSSVPSAWASYELASLLLAQGEKSLALDSAHNALRIEPTNVHYRVMLANTLCVNAQAENALALLREGIGQWPGVALLWHVLANVLKSIGQQDQAVQAAAKAYEIEPHNKALLRDHPAVAEPGHLEIAAQYH</sequence>
<reference evidence="3 4" key="1">
    <citation type="submission" date="2019-06" db="EMBL/GenBank/DDBJ databases">
        <title>Genomic Encyclopedia of Type Strains, Phase IV (KMG-V): Genome sequencing to study the core and pangenomes of soil and plant-associated prokaryotes.</title>
        <authorList>
            <person name="Whitman W."/>
        </authorList>
    </citation>
    <scope>NUCLEOTIDE SEQUENCE [LARGE SCALE GENOMIC DNA]</scope>
    <source>
        <strain evidence="3 4">BR 11865</strain>
    </source>
</reference>
<dbReference type="Gene3D" id="3.40.50.12080">
    <property type="match status" value="1"/>
</dbReference>
<comment type="caution">
    <text evidence="3">The sequence shown here is derived from an EMBL/GenBank/DDBJ whole genome shotgun (WGS) entry which is preliminary data.</text>
</comment>
<dbReference type="EMBL" id="VITO01000038">
    <property type="protein sequence ID" value="TWB13013.1"/>
    <property type="molecule type" value="Genomic_DNA"/>
</dbReference>
<proteinExistence type="predicted"/>
<dbReference type="RefSeq" id="WP_145620596.1">
    <property type="nucleotide sequence ID" value="NZ_VITO01000038.1"/>
</dbReference>
<protein>
    <recommendedName>
        <fullName evidence="2">Polysaccharide biosynthesis enzyme WcbI domain-containing protein</fullName>
    </recommendedName>
</protein>
<evidence type="ECO:0000259" key="2">
    <source>
        <dbReference type="Pfam" id="PF18588"/>
    </source>
</evidence>
<dbReference type="InterPro" id="IPR041307">
    <property type="entry name" value="WcbI"/>
</dbReference>
<dbReference type="Proteomes" id="UP000316545">
    <property type="component" value="Unassembled WGS sequence"/>
</dbReference>
<dbReference type="SMART" id="SM00028">
    <property type="entry name" value="TPR"/>
    <property type="match status" value="2"/>
</dbReference>
<feature type="repeat" description="TPR" evidence="1">
    <location>
        <begin position="318"/>
        <end position="351"/>
    </location>
</feature>